<dbReference type="PROSITE" id="PS01359">
    <property type="entry name" value="ZF_PHD_1"/>
    <property type="match status" value="1"/>
</dbReference>
<feature type="compositionally biased region" description="Low complexity" evidence="5">
    <location>
        <begin position="1142"/>
        <end position="1156"/>
    </location>
</feature>
<feature type="compositionally biased region" description="Gly residues" evidence="5">
    <location>
        <begin position="411"/>
        <end position="431"/>
    </location>
</feature>
<feature type="region of interest" description="Disordered" evidence="5">
    <location>
        <begin position="698"/>
        <end position="717"/>
    </location>
</feature>
<feature type="compositionally biased region" description="Basic residues" evidence="5">
    <location>
        <begin position="376"/>
        <end position="388"/>
    </location>
</feature>
<feature type="compositionally biased region" description="Gly residues" evidence="5">
    <location>
        <begin position="175"/>
        <end position="186"/>
    </location>
</feature>
<feature type="compositionally biased region" description="Low complexity" evidence="5">
    <location>
        <begin position="8"/>
        <end position="19"/>
    </location>
</feature>
<evidence type="ECO:0008006" key="10">
    <source>
        <dbReference type="Google" id="ProtNLM"/>
    </source>
</evidence>
<feature type="domain" description="PHD-type" evidence="7">
    <location>
        <begin position="728"/>
        <end position="847"/>
    </location>
</feature>
<feature type="region of interest" description="Disordered" evidence="5">
    <location>
        <begin position="139"/>
        <end position="224"/>
    </location>
</feature>
<keyword evidence="3" id="KW-0862">Zinc</keyword>
<dbReference type="PANTHER" id="PTHR13793:SF107">
    <property type="entry name" value="BROMODOMAIN-CONTAINING PROTEIN HOMOLOG"/>
    <property type="match status" value="1"/>
</dbReference>
<feature type="compositionally biased region" description="Low complexity" evidence="5">
    <location>
        <begin position="1095"/>
        <end position="1104"/>
    </location>
</feature>
<evidence type="ECO:0000313" key="8">
    <source>
        <dbReference type="EMBL" id="WIA16798.1"/>
    </source>
</evidence>
<evidence type="ECO:0000256" key="4">
    <source>
        <dbReference type="PROSITE-ProRule" id="PRU00146"/>
    </source>
</evidence>
<sequence length="1209" mass="123240">MADKERAAGAGAAAGRQQAPQTLAEALNAGRDVFDKARRLLPSLPAGRSTPPPATLGDAQALVQQKQEAAQQQHKEPKPKQKGGKETSAADQAFPGARIGGANDNSAYWTLVEEYFRDVTRQDVANLLGWCGHPDDDDALLVPQLGRPRSGGEAEQPQPPLHLPAAGTPGRAAGALGGSSGRGGSGMLAAQAAAAEDDDGQERKRSSRLSAKAQRRDAGDHSYSRYDEFADHNMRAAEASRRRAEARLELHPYTRRLLARPLPPHIADPGWDMQDTLPGEDEAEDATAAAAAAAGTAAANDAQQPAGGSASKAAAGSKAGKAAAAASGAATPADSAAAGDDDGCGEASTAGTPGPSSSGLPPASAAKAGRGGGRGGRGRGRGRGRKGGAGRGGKGAAAGKAGAGKAAGAAGAAGGGAAAAGSGGGEGGAGGSAVRPPPPCPAAQAVAALIASAPAEGGLEQQWQQLDAAADVLALAPDDEILGELLALQGELLQQMAINRARLGQVLQAALDDMPRQAEAAQQRALWEADITNYIIAVREAKKAAKRERREAERRAAVEELAAAAPLSPRNTAQRARERLRSDGGSRGGSRGDWLMGSEDWEEGGGGREASPGVPRGGSVGSQGADDGGLLVDTLSSRDADDAMCAVCGEGHSEAPNQILFCERCDVPVHQACYCVDVIPEGEWLCWPCAQYEEAQRRDGKPQAEIRPPRWQLGAGGGGEPLPGGSRGVACALCPVGCGAFKQAADGSQRWVHLVCGLWHNETKVAHVAGAEAVSGLDRLEPRLGAGGAQACQVCRRVTGATVKCASGHCTAHFHPLCGRARGFYLALRPGSMPGSTSYRAFCGAHSDRERAKDREAAERAAAALAGPSKTGRRGRPPAGSYSDAALLDQEEPWGQEQELPAAAQRPPPDPEVLAALALREQQRLCLQRVRYELERVRQLIDMVRRKEKVKVQLAKTAEQLHAERLEDPEAGLSGLAEEVAERQTAAAAAAASSSIEAAAAAAAMAAAAAAAAGMTELQPISAAAAAAAEAAGKPPDKRDKALLERGRRRSTAKELRMLSAGIAGGKLEPAGPRHRRGSRDGGLSSKDGSGGGAAAAALDAAAAEQQPEQQQDGDVRITDALMQAFPKPDGAADSEQGGGPASSEGPGAAPEAAAADGDDAADAAAQEEATSPASAAHQRHQQHPQLPPGLQQQQKRPRAAGAGKAGQS</sequence>
<evidence type="ECO:0000259" key="6">
    <source>
        <dbReference type="PROSITE" id="PS50016"/>
    </source>
</evidence>
<protein>
    <recommendedName>
        <fullName evidence="10">PHD-type domain-containing protein</fullName>
    </recommendedName>
</protein>
<dbReference type="Proteomes" id="UP001244341">
    <property type="component" value="Chromosome 8b"/>
</dbReference>
<feature type="compositionally biased region" description="Low complexity" evidence="5">
    <location>
        <begin position="59"/>
        <end position="72"/>
    </location>
</feature>
<dbReference type="PROSITE" id="PS50016">
    <property type="entry name" value="ZF_PHD_2"/>
    <property type="match status" value="1"/>
</dbReference>
<dbReference type="CDD" id="cd15571">
    <property type="entry name" value="ePHD"/>
    <property type="match status" value="1"/>
</dbReference>
<evidence type="ECO:0000256" key="3">
    <source>
        <dbReference type="ARBA" id="ARBA00022833"/>
    </source>
</evidence>
<organism evidence="8 9">
    <name type="scientific">Tetradesmus obliquus</name>
    <name type="common">Green alga</name>
    <name type="synonym">Acutodesmus obliquus</name>
    <dbReference type="NCBI Taxonomy" id="3088"/>
    <lineage>
        <taxon>Eukaryota</taxon>
        <taxon>Viridiplantae</taxon>
        <taxon>Chlorophyta</taxon>
        <taxon>core chlorophytes</taxon>
        <taxon>Chlorophyceae</taxon>
        <taxon>CS clade</taxon>
        <taxon>Sphaeropleales</taxon>
        <taxon>Scenedesmaceae</taxon>
        <taxon>Tetradesmus</taxon>
    </lineage>
</organism>
<dbReference type="EMBL" id="CP126215">
    <property type="protein sequence ID" value="WIA16798.1"/>
    <property type="molecule type" value="Genomic_DNA"/>
</dbReference>
<feature type="region of interest" description="Disordered" evidence="5">
    <location>
        <begin position="259"/>
        <end position="436"/>
    </location>
</feature>
<dbReference type="InterPro" id="IPR050701">
    <property type="entry name" value="Histone_Mod_Regulator"/>
</dbReference>
<feature type="region of interest" description="Disordered" evidence="5">
    <location>
        <begin position="560"/>
        <end position="633"/>
    </location>
</feature>
<dbReference type="SMART" id="SM00249">
    <property type="entry name" value="PHD"/>
    <property type="match status" value="2"/>
</dbReference>
<reference evidence="8 9" key="1">
    <citation type="submission" date="2023-05" db="EMBL/GenBank/DDBJ databases">
        <title>A 100% complete, gapless, phased diploid assembly of the Scenedesmus obliquus UTEX 3031 genome.</title>
        <authorList>
            <person name="Biondi T.C."/>
            <person name="Hanschen E.R."/>
            <person name="Kwon T."/>
            <person name="Eng W."/>
            <person name="Kruse C.P.S."/>
            <person name="Koehler S.I."/>
            <person name="Kunde Y."/>
            <person name="Gleasner C.D."/>
            <person name="You Mak K.T."/>
            <person name="Polle J."/>
            <person name="Hovde B.T."/>
            <person name="Starkenburg S.R."/>
        </authorList>
    </citation>
    <scope>NUCLEOTIDE SEQUENCE [LARGE SCALE GENOMIC DNA]</scope>
    <source>
        <strain evidence="8 9">DOE0152z</strain>
    </source>
</reference>
<dbReference type="Gene3D" id="3.30.40.10">
    <property type="entry name" value="Zinc/RING finger domain, C3HC4 (zinc finger)"/>
    <property type="match status" value="2"/>
</dbReference>
<feature type="compositionally biased region" description="Low complexity" evidence="5">
    <location>
        <begin position="345"/>
        <end position="368"/>
    </location>
</feature>
<dbReference type="InterPro" id="IPR013083">
    <property type="entry name" value="Znf_RING/FYVE/PHD"/>
</dbReference>
<evidence type="ECO:0000256" key="5">
    <source>
        <dbReference type="SAM" id="MobiDB-lite"/>
    </source>
</evidence>
<evidence type="ECO:0000256" key="2">
    <source>
        <dbReference type="ARBA" id="ARBA00022771"/>
    </source>
</evidence>
<feature type="compositionally biased region" description="Basic and acidic residues" evidence="5">
    <location>
        <begin position="575"/>
        <end position="584"/>
    </location>
</feature>
<evidence type="ECO:0000256" key="1">
    <source>
        <dbReference type="ARBA" id="ARBA00022723"/>
    </source>
</evidence>
<feature type="compositionally biased region" description="Low complexity" evidence="5">
    <location>
        <begin position="286"/>
        <end position="338"/>
    </location>
</feature>
<name>A0ABY8U5R0_TETOB</name>
<feature type="compositionally biased region" description="Basic and acidic residues" evidence="5">
    <location>
        <begin position="1035"/>
        <end position="1057"/>
    </location>
</feature>
<dbReference type="InterPro" id="IPR011011">
    <property type="entry name" value="Znf_FYVE_PHD"/>
</dbReference>
<evidence type="ECO:0000259" key="7">
    <source>
        <dbReference type="PROSITE" id="PS51805"/>
    </source>
</evidence>
<feature type="compositionally biased region" description="Low complexity" evidence="5">
    <location>
        <begin position="163"/>
        <end position="174"/>
    </location>
</feature>
<gene>
    <name evidence="8" type="ORF">OEZ85_013738</name>
</gene>
<feature type="compositionally biased region" description="Low complexity" evidence="5">
    <location>
        <begin position="1189"/>
        <end position="1209"/>
    </location>
</feature>
<dbReference type="CDD" id="cd15492">
    <property type="entry name" value="PHD_BRPF_JADE_like"/>
    <property type="match status" value="1"/>
</dbReference>
<keyword evidence="9" id="KW-1185">Reference proteome</keyword>
<evidence type="ECO:0000313" key="9">
    <source>
        <dbReference type="Proteomes" id="UP001244341"/>
    </source>
</evidence>
<keyword evidence="1" id="KW-0479">Metal-binding</keyword>
<proteinExistence type="predicted"/>
<feature type="compositionally biased region" description="Basic and acidic residues" evidence="5">
    <location>
        <begin position="73"/>
        <end position="85"/>
    </location>
</feature>
<dbReference type="PANTHER" id="PTHR13793">
    <property type="entry name" value="PHD FINGER PROTEINS"/>
    <property type="match status" value="1"/>
</dbReference>
<accession>A0ABY8U5R0</accession>
<keyword evidence="2 4" id="KW-0863">Zinc-finger</keyword>
<dbReference type="PROSITE" id="PS51805">
    <property type="entry name" value="EPHD"/>
    <property type="match status" value="1"/>
</dbReference>
<dbReference type="InterPro" id="IPR001965">
    <property type="entry name" value="Znf_PHD"/>
</dbReference>
<feature type="compositionally biased region" description="Low complexity" evidence="5">
    <location>
        <begin position="397"/>
        <end position="410"/>
    </location>
</feature>
<feature type="region of interest" description="Disordered" evidence="5">
    <location>
        <begin position="853"/>
        <end position="883"/>
    </location>
</feature>
<dbReference type="InterPro" id="IPR034732">
    <property type="entry name" value="EPHD"/>
</dbReference>
<feature type="compositionally biased region" description="Low complexity" evidence="5">
    <location>
        <begin position="1163"/>
        <end position="1177"/>
    </location>
</feature>
<feature type="region of interest" description="Disordered" evidence="5">
    <location>
        <begin position="1029"/>
        <end position="1209"/>
    </location>
</feature>
<feature type="region of interest" description="Disordered" evidence="5">
    <location>
        <begin position="1"/>
        <end position="103"/>
    </location>
</feature>
<dbReference type="Pfam" id="PF13831">
    <property type="entry name" value="PHD_2"/>
    <property type="match status" value="1"/>
</dbReference>
<feature type="compositionally biased region" description="Basic and acidic residues" evidence="5">
    <location>
        <begin position="698"/>
        <end position="708"/>
    </location>
</feature>
<dbReference type="InterPro" id="IPR019787">
    <property type="entry name" value="Znf_PHD-finger"/>
</dbReference>
<dbReference type="SUPFAM" id="SSF57903">
    <property type="entry name" value="FYVE/PHD zinc finger"/>
    <property type="match status" value="1"/>
</dbReference>
<feature type="compositionally biased region" description="Basic and acidic residues" evidence="5">
    <location>
        <begin position="214"/>
        <end position="224"/>
    </location>
</feature>
<dbReference type="Pfam" id="PF13832">
    <property type="entry name" value="zf-HC5HC2H_2"/>
    <property type="match status" value="1"/>
</dbReference>
<dbReference type="InterPro" id="IPR019786">
    <property type="entry name" value="Zinc_finger_PHD-type_CS"/>
</dbReference>
<feature type="domain" description="PHD-type" evidence="6">
    <location>
        <begin position="642"/>
        <end position="692"/>
    </location>
</feature>